<protein>
    <submittedName>
        <fullName evidence="1">Uncharacterized protein</fullName>
    </submittedName>
</protein>
<accession>W6Z1E4</accession>
<dbReference type="EMBL" id="KI963981">
    <property type="protein sequence ID" value="EUC45577.1"/>
    <property type="molecule type" value="Genomic_DNA"/>
</dbReference>
<organism evidence="1 2">
    <name type="scientific">Bipolaris oryzae ATCC 44560</name>
    <dbReference type="NCBI Taxonomy" id="930090"/>
    <lineage>
        <taxon>Eukaryota</taxon>
        <taxon>Fungi</taxon>
        <taxon>Dikarya</taxon>
        <taxon>Ascomycota</taxon>
        <taxon>Pezizomycotina</taxon>
        <taxon>Dothideomycetes</taxon>
        <taxon>Pleosporomycetidae</taxon>
        <taxon>Pleosporales</taxon>
        <taxon>Pleosporineae</taxon>
        <taxon>Pleosporaceae</taxon>
        <taxon>Bipolaris</taxon>
    </lineage>
</organism>
<evidence type="ECO:0000313" key="1">
    <source>
        <dbReference type="EMBL" id="EUC45577.1"/>
    </source>
</evidence>
<gene>
    <name evidence="1" type="ORF">COCMIDRAFT_95156</name>
</gene>
<dbReference type="GeneID" id="19128595"/>
<dbReference type="KEGG" id="bor:COCMIDRAFT_95156"/>
<dbReference type="OrthoDB" id="10297145at2759"/>
<reference evidence="1 2" key="1">
    <citation type="journal article" date="2013" name="PLoS Genet.">
        <title>Comparative genome structure, secondary metabolite, and effector coding capacity across Cochliobolus pathogens.</title>
        <authorList>
            <person name="Condon B.J."/>
            <person name="Leng Y."/>
            <person name="Wu D."/>
            <person name="Bushley K.E."/>
            <person name="Ohm R.A."/>
            <person name="Otillar R."/>
            <person name="Martin J."/>
            <person name="Schackwitz W."/>
            <person name="Grimwood J."/>
            <person name="MohdZainudin N."/>
            <person name="Xue C."/>
            <person name="Wang R."/>
            <person name="Manning V.A."/>
            <person name="Dhillon B."/>
            <person name="Tu Z.J."/>
            <person name="Steffenson B.J."/>
            <person name="Salamov A."/>
            <person name="Sun H."/>
            <person name="Lowry S."/>
            <person name="LaButti K."/>
            <person name="Han J."/>
            <person name="Copeland A."/>
            <person name="Lindquist E."/>
            <person name="Barry K."/>
            <person name="Schmutz J."/>
            <person name="Baker S.E."/>
            <person name="Ciuffetti L.M."/>
            <person name="Grigoriev I.V."/>
            <person name="Zhong S."/>
            <person name="Turgeon B.G."/>
        </authorList>
    </citation>
    <scope>NUCLEOTIDE SEQUENCE [LARGE SCALE GENOMIC DNA]</scope>
    <source>
        <strain evidence="1 2">ATCC 44560</strain>
    </source>
</reference>
<keyword evidence="2" id="KW-1185">Reference proteome</keyword>
<dbReference type="Proteomes" id="UP000054032">
    <property type="component" value="Unassembled WGS sequence"/>
</dbReference>
<sequence>MIRTLYTTARLPITIDGRTRKRTPAQCSPGPCAQPTHYPWPHWDSLNIRYHEHSMYSTHILTPGHLFSTIGYSSNVLVAFSAPARPRLLSQYQHLDIIAAQSLALRLDTCSQKLFCCALRNLFFPWFTVKLQNVMHW</sequence>
<name>W6Z1E4_COCMI</name>
<dbReference type="RefSeq" id="XP_007687889.1">
    <property type="nucleotide sequence ID" value="XM_007689699.1"/>
</dbReference>
<dbReference type="AlphaFoldDB" id="W6Z1E4"/>
<evidence type="ECO:0000313" key="2">
    <source>
        <dbReference type="Proteomes" id="UP000054032"/>
    </source>
</evidence>
<proteinExistence type="predicted"/>
<dbReference type="HOGENOM" id="CLU_1864773_0_0_1"/>